<dbReference type="InterPro" id="IPR036812">
    <property type="entry name" value="NAD(P)_OxRdtase_dom_sf"/>
</dbReference>
<protein>
    <submittedName>
        <fullName evidence="2">Aldehyde oxidoreductase</fullName>
    </submittedName>
</protein>
<dbReference type="InterPro" id="IPR023210">
    <property type="entry name" value="NADP_OxRdtase_dom"/>
</dbReference>
<reference evidence="2 3" key="1">
    <citation type="submission" date="2021-10" db="EMBL/GenBank/DDBJ databases">
        <authorList>
            <person name="Koch H."/>
        </authorList>
    </citation>
    <scope>NUCLEOTIDE SEQUENCE [LARGE SCALE GENOMIC DNA]</scope>
    <source>
        <strain evidence="2">6680</strain>
    </source>
</reference>
<dbReference type="Gene3D" id="3.20.20.100">
    <property type="entry name" value="NADP-dependent oxidoreductase domain"/>
    <property type="match status" value="1"/>
</dbReference>
<proteinExistence type="predicted"/>
<dbReference type="PROSITE" id="PS00798">
    <property type="entry name" value="ALDOKETO_REDUCTASE_1"/>
    <property type="match status" value="1"/>
</dbReference>
<sequence length="318" mass="35199">MKTLAYLNGDKMPILGLGTWKSAPGQVGDAVREAIRIGYRHIDCAMLYGNEVEIGDAIREAIKEGQVTRKELWISSKLWCNSHGRDNVESALKKSLHDLGLAYLDLYLIHWPIPLKPSAVFPSSAADFEQPAEVPIRSTWEGMEAAVNAGLTRHIGVSNFSVKKLRDLLTHCKIKPEVNQVELHPLLQQPELVAYCASQGIHMTAWAPLGSSDRPDFVKAPDAPTLLDNPVIQSIAQGRACTPAQVLLAWHVQRGISVIPKSVNPSRLNENLAAAEIELSQEDMQRIADLDQNHRLIDGSFWVMEGGPWTVQTIWDTP</sequence>
<dbReference type="InterPro" id="IPR020471">
    <property type="entry name" value="AKR"/>
</dbReference>
<dbReference type="CDD" id="cd19123">
    <property type="entry name" value="AKR_AKR3G1"/>
    <property type="match status" value="1"/>
</dbReference>
<feature type="domain" description="NADP-dependent oxidoreductase" evidence="1">
    <location>
        <begin position="15"/>
        <end position="291"/>
    </location>
</feature>
<dbReference type="PANTHER" id="PTHR11732">
    <property type="entry name" value="ALDO/KETO REDUCTASE"/>
    <property type="match status" value="1"/>
</dbReference>
<organism evidence="2 3">
    <name type="scientific">Candidatus Nitrotoga arctica</name>
    <dbReference type="NCBI Taxonomy" id="453162"/>
    <lineage>
        <taxon>Bacteria</taxon>
        <taxon>Pseudomonadati</taxon>
        <taxon>Pseudomonadota</taxon>
        <taxon>Betaproteobacteria</taxon>
        <taxon>Nitrosomonadales</taxon>
        <taxon>Gallionellaceae</taxon>
        <taxon>Candidatus Nitrotoga</taxon>
    </lineage>
</organism>
<name>A0ABM8Z265_9PROT</name>
<evidence type="ECO:0000313" key="3">
    <source>
        <dbReference type="Proteomes" id="UP000839052"/>
    </source>
</evidence>
<evidence type="ECO:0000259" key="1">
    <source>
        <dbReference type="Pfam" id="PF00248"/>
    </source>
</evidence>
<dbReference type="PIRSF" id="PIRSF000097">
    <property type="entry name" value="AKR"/>
    <property type="match status" value="1"/>
</dbReference>
<dbReference type="RefSeq" id="WP_239797674.1">
    <property type="nucleotide sequence ID" value="NZ_OU912926.1"/>
</dbReference>
<evidence type="ECO:0000313" key="2">
    <source>
        <dbReference type="EMBL" id="CAG9933975.1"/>
    </source>
</evidence>
<dbReference type="EMBL" id="OU912926">
    <property type="protein sequence ID" value="CAG9933975.1"/>
    <property type="molecule type" value="Genomic_DNA"/>
</dbReference>
<dbReference type="SUPFAM" id="SSF51430">
    <property type="entry name" value="NAD(P)-linked oxidoreductase"/>
    <property type="match status" value="1"/>
</dbReference>
<dbReference type="PRINTS" id="PR00069">
    <property type="entry name" value="ALDKETRDTASE"/>
</dbReference>
<dbReference type="PROSITE" id="PS00063">
    <property type="entry name" value="ALDOKETO_REDUCTASE_3"/>
    <property type="match status" value="1"/>
</dbReference>
<dbReference type="PROSITE" id="PS00062">
    <property type="entry name" value="ALDOKETO_REDUCTASE_2"/>
    <property type="match status" value="1"/>
</dbReference>
<dbReference type="InterPro" id="IPR018170">
    <property type="entry name" value="Aldo/ket_reductase_CS"/>
</dbReference>
<keyword evidence="3" id="KW-1185">Reference proteome</keyword>
<dbReference type="InterPro" id="IPR044496">
    <property type="entry name" value="AKR3G"/>
</dbReference>
<accession>A0ABM8Z265</accession>
<dbReference type="Pfam" id="PF00248">
    <property type="entry name" value="Aldo_ket_red"/>
    <property type="match status" value="1"/>
</dbReference>
<gene>
    <name evidence="2" type="ORF">NTG6680_2726</name>
</gene>
<dbReference type="Proteomes" id="UP000839052">
    <property type="component" value="Chromosome"/>
</dbReference>